<proteinExistence type="predicted"/>
<dbReference type="AlphaFoldDB" id="A0A5B7K9F2"/>
<gene>
    <name evidence="1" type="ORF">E2C01_100974</name>
</gene>
<accession>A0A5B7K9F2</accession>
<keyword evidence="2" id="KW-1185">Reference proteome</keyword>
<evidence type="ECO:0000313" key="2">
    <source>
        <dbReference type="Proteomes" id="UP000324222"/>
    </source>
</evidence>
<dbReference type="Proteomes" id="UP000324222">
    <property type="component" value="Unassembled WGS sequence"/>
</dbReference>
<sequence>MSVTRSSSSTDTHWQVMKHQLKPPLTAALHVTTLRDRFITPTNSLLAASPRLTPPAYQGNDGS</sequence>
<reference evidence="1 2" key="1">
    <citation type="submission" date="2019-05" db="EMBL/GenBank/DDBJ databases">
        <title>Another draft genome of Portunus trituberculatus and its Hox gene families provides insights of decapod evolution.</title>
        <authorList>
            <person name="Jeong J.-H."/>
            <person name="Song I."/>
            <person name="Kim S."/>
            <person name="Choi T."/>
            <person name="Kim D."/>
            <person name="Ryu S."/>
            <person name="Kim W."/>
        </authorList>
    </citation>
    <scope>NUCLEOTIDE SEQUENCE [LARGE SCALE GENOMIC DNA]</scope>
    <source>
        <tissue evidence="1">Muscle</tissue>
    </source>
</reference>
<evidence type="ECO:0000313" key="1">
    <source>
        <dbReference type="EMBL" id="MPD05243.1"/>
    </source>
</evidence>
<protein>
    <submittedName>
        <fullName evidence="1">Uncharacterized protein</fullName>
    </submittedName>
</protein>
<comment type="caution">
    <text evidence="1">The sequence shown here is derived from an EMBL/GenBank/DDBJ whole genome shotgun (WGS) entry which is preliminary data.</text>
</comment>
<name>A0A5B7K9F2_PORTR</name>
<organism evidence="1 2">
    <name type="scientific">Portunus trituberculatus</name>
    <name type="common">Swimming crab</name>
    <name type="synonym">Neptunus trituberculatus</name>
    <dbReference type="NCBI Taxonomy" id="210409"/>
    <lineage>
        <taxon>Eukaryota</taxon>
        <taxon>Metazoa</taxon>
        <taxon>Ecdysozoa</taxon>
        <taxon>Arthropoda</taxon>
        <taxon>Crustacea</taxon>
        <taxon>Multicrustacea</taxon>
        <taxon>Malacostraca</taxon>
        <taxon>Eumalacostraca</taxon>
        <taxon>Eucarida</taxon>
        <taxon>Decapoda</taxon>
        <taxon>Pleocyemata</taxon>
        <taxon>Brachyura</taxon>
        <taxon>Eubrachyura</taxon>
        <taxon>Portunoidea</taxon>
        <taxon>Portunidae</taxon>
        <taxon>Portuninae</taxon>
        <taxon>Portunus</taxon>
    </lineage>
</organism>
<dbReference type="EMBL" id="VSRR010145058">
    <property type="protein sequence ID" value="MPD05243.1"/>
    <property type="molecule type" value="Genomic_DNA"/>
</dbReference>